<reference evidence="1 2" key="1">
    <citation type="submission" date="2015-07" db="EMBL/GenBank/DDBJ databases">
        <title>Comparative genomics of the Sigatoka disease complex on banana suggests a link between parallel evolutionary changes in Pseudocercospora fijiensis and Pseudocercospora eumusae and increased virulence on the banana host.</title>
        <authorList>
            <person name="Chang T.-C."/>
            <person name="Salvucci A."/>
            <person name="Crous P.W."/>
            <person name="Stergiopoulos I."/>
        </authorList>
    </citation>
    <scope>NUCLEOTIDE SEQUENCE [LARGE SCALE GENOMIC DNA]</scope>
    <source>
        <strain evidence="1 2">CBS 114824</strain>
    </source>
</reference>
<dbReference type="STRING" id="321146.A0A139H645"/>
<gene>
    <name evidence="1" type="ORF">AC578_7639</name>
</gene>
<dbReference type="Gene3D" id="2.60.120.560">
    <property type="entry name" value="Exo-inulinase, domain 1"/>
    <property type="match status" value="1"/>
</dbReference>
<keyword evidence="2" id="KW-1185">Reference proteome</keyword>
<name>A0A139H645_9PEZI</name>
<sequence>MMASPLLYPGQTLHARLSAPELGAQNFTVGFRLMVYSSNDKLVAVDSDSTIALRAESHLAELSWTIPIELSNKPIQQVGLLITPLAIPAKNISATVYLHSLSWVGAPHMTLQRPAVSEQAGVENSADLMSMWERSFVSSVDKFHTSLGPSFYLSQDRGQGMIIHGTREWKDYKIRVNKFAVHLGQPAGVAVRVRGLRRWYALMFLPGKVAIVKTRDDERKNLAMAEFDWKLDAKYEVQVCVEADKITGQIGELVISAEDDEYEGGGIGLIVTEGAVSADRIQIQPI</sequence>
<proteinExistence type="predicted"/>
<dbReference type="OrthoDB" id="3646585at2759"/>
<organism evidence="1 2">
    <name type="scientific">Pseudocercospora eumusae</name>
    <dbReference type="NCBI Taxonomy" id="321146"/>
    <lineage>
        <taxon>Eukaryota</taxon>
        <taxon>Fungi</taxon>
        <taxon>Dikarya</taxon>
        <taxon>Ascomycota</taxon>
        <taxon>Pezizomycotina</taxon>
        <taxon>Dothideomycetes</taxon>
        <taxon>Dothideomycetidae</taxon>
        <taxon>Mycosphaerellales</taxon>
        <taxon>Mycosphaerellaceae</taxon>
        <taxon>Pseudocercospora</taxon>
    </lineage>
</organism>
<dbReference type="AlphaFoldDB" id="A0A139H645"/>
<comment type="caution">
    <text evidence="1">The sequence shown here is derived from an EMBL/GenBank/DDBJ whole genome shotgun (WGS) entry which is preliminary data.</text>
</comment>
<evidence type="ECO:0000313" key="2">
    <source>
        <dbReference type="Proteomes" id="UP000070133"/>
    </source>
</evidence>
<dbReference type="Proteomes" id="UP000070133">
    <property type="component" value="Unassembled WGS sequence"/>
</dbReference>
<dbReference type="EMBL" id="LFZN01000131">
    <property type="protein sequence ID" value="KXS97838.1"/>
    <property type="molecule type" value="Genomic_DNA"/>
</dbReference>
<evidence type="ECO:0000313" key="1">
    <source>
        <dbReference type="EMBL" id="KXS97838.1"/>
    </source>
</evidence>
<accession>A0A139H645</accession>
<protein>
    <submittedName>
        <fullName evidence="1">Uncharacterized protein</fullName>
    </submittedName>
</protein>